<gene>
    <name evidence="2" type="ORF">GIX77_00650</name>
</gene>
<keyword evidence="1" id="KW-1133">Transmembrane helix</keyword>
<dbReference type="EMBL" id="WJMX01000001">
    <property type="protein sequence ID" value="MRH79301.1"/>
    <property type="molecule type" value="Genomic_DNA"/>
</dbReference>
<accession>A0A7X2G377</accession>
<dbReference type="Proteomes" id="UP000470878">
    <property type="component" value="Unassembled WGS sequence"/>
</dbReference>
<proteinExistence type="predicted"/>
<dbReference type="AlphaFoldDB" id="A0A7X2G377"/>
<reference evidence="2 3" key="1">
    <citation type="submission" date="2019-11" db="EMBL/GenBank/DDBJ databases">
        <title>Draft genome sequence of 12 host-associated Lactobacillus reuteri rodent strains.</title>
        <authorList>
            <person name="Zhang S."/>
            <person name="Ozcam M."/>
            <person name="Van Pijkeren J.P."/>
        </authorList>
    </citation>
    <scope>NUCLEOTIDE SEQUENCE [LARGE SCALE GENOMIC DNA]</scope>
    <source>
        <strain evidence="2 3">CR</strain>
    </source>
</reference>
<evidence type="ECO:0000313" key="2">
    <source>
        <dbReference type="EMBL" id="MRH79301.1"/>
    </source>
</evidence>
<sequence length="46" mass="5038">MHNSFLSLSWAEWGSILVIGTAVFGGAHKLIGNLIDKFLNPINQNL</sequence>
<dbReference type="RefSeq" id="WP_153702545.1">
    <property type="nucleotide sequence ID" value="NZ_WJMX01000001.1"/>
</dbReference>
<name>A0A7X2G377_LIMRT</name>
<keyword evidence="1" id="KW-0472">Membrane</keyword>
<protein>
    <submittedName>
        <fullName evidence="2">Uncharacterized protein</fullName>
    </submittedName>
</protein>
<evidence type="ECO:0000313" key="3">
    <source>
        <dbReference type="Proteomes" id="UP000470878"/>
    </source>
</evidence>
<organism evidence="2 3">
    <name type="scientific">Limosilactobacillus reuteri</name>
    <name type="common">Lactobacillus reuteri</name>
    <dbReference type="NCBI Taxonomy" id="1598"/>
    <lineage>
        <taxon>Bacteria</taxon>
        <taxon>Bacillati</taxon>
        <taxon>Bacillota</taxon>
        <taxon>Bacilli</taxon>
        <taxon>Lactobacillales</taxon>
        <taxon>Lactobacillaceae</taxon>
        <taxon>Limosilactobacillus</taxon>
    </lineage>
</organism>
<keyword evidence="1" id="KW-0812">Transmembrane</keyword>
<evidence type="ECO:0000256" key="1">
    <source>
        <dbReference type="SAM" id="Phobius"/>
    </source>
</evidence>
<feature type="transmembrane region" description="Helical" evidence="1">
    <location>
        <begin position="13"/>
        <end position="31"/>
    </location>
</feature>
<comment type="caution">
    <text evidence="2">The sequence shown here is derived from an EMBL/GenBank/DDBJ whole genome shotgun (WGS) entry which is preliminary data.</text>
</comment>